<dbReference type="PROSITE" id="PS50088">
    <property type="entry name" value="ANK_REPEAT"/>
    <property type="match status" value="2"/>
</dbReference>
<feature type="repeat" description="ANK" evidence="4">
    <location>
        <begin position="65"/>
        <end position="97"/>
    </location>
</feature>
<gene>
    <name evidence="8" type="ORF">SO694_00105094</name>
</gene>
<dbReference type="Pfam" id="PF12796">
    <property type="entry name" value="Ank_2"/>
    <property type="match status" value="2"/>
</dbReference>
<dbReference type="EMBL" id="JBBJCI010000360">
    <property type="protein sequence ID" value="KAK7233415.1"/>
    <property type="molecule type" value="Genomic_DNA"/>
</dbReference>
<evidence type="ECO:0000256" key="3">
    <source>
        <dbReference type="ARBA" id="ARBA00022840"/>
    </source>
</evidence>
<feature type="region of interest" description="Disordered" evidence="6">
    <location>
        <begin position="522"/>
        <end position="541"/>
    </location>
</feature>
<evidence type="ECO:0000256" key="1">
    <source>
        <dbReference type="ARBA" id="ARBA00005843"/>
    </source>
</evidence>
<feature type="repeat" description="ANK" evidence="4">
    <location>
        <begin position="163"/>
        <end position="195"/>
    </location>
</feature>
<evidence type="ECO:0000256" key="6">
    <source>
        <dbReference type="SAM" id="MobiDB-lite"/>
    </source>
</evidence>
<keyword evidence="4" id="KW-0040">ANK repeat</keyword>
<evidence type="ECO:0000256" key="5">
    <source>
        <dbReference type="PROSITE-ProRule" id="PRU10141"/>
    </source>
</evidence>
<dbReference type="PROSITE" id="PS00107">
    <property type="entry name" value="PROTEIN_KINASE_ATP"/>
    <property type="match status" value="1"/>
</dbReference>
<dbReference type="InterPro" id="IPR002110">
    <property type="entry name" value="Ankyrin_rpt"/>
</dbReference>
<dbReference type="PRINTS" id="PR01415">
    <property type="entry name" value="ANKYRIN"/>
</dbReference>
<keyword evidence="8" id="KW-0418">Kinase</keyword>
<feature type="binding site" evidence="5">
    <location>
        <position position="272"/>
    </location>
    <ligand>
        <name>ATP</name>
        <dbReference type="ChEBI" id="CHEBI:30616"/>
    </ligand>
</feature>
<dbReference type="SUPFAM" id="SSF56112">
    <property type="entry name" value="Protein kinase-like (PK-like)"/>
    <property type="match status" value="1"/>
</dbReference>
<comment type="similarity">
    <text evidence="1">Belongs to the protein kinase superfamily. TKL Ser/Thr protein kinase family.</text>
</comment>
<comment type="caution">
    <text evidence="8">The sequence shown here is derived from an EMBL/GenBank/DDBJ whole genome shotgun (WGS) entry which is preliminary data.</text>
</comment>
<dbReference type="InterPro" id="IPR017441">
    <property type="entry name" value="Protein_kinase_ATP_BS"/>
</dbReference>
<dbReference type="Gene3D" id="1.25.40.20">
    <property type="entry name" value="Ankyrin repeat-containing domain"/>
    <property type="match status" value="2"/>
</dbReference>
<keyword evidence="8" id="KW-0808">Transferase</keyword>
<evidence type="ECO:0000256" key="2">
    <source>
        <dbReference type="ARBA" id="ARBA00022741"/>
    </source>
</evidence>
<dbReference type="InterPro" id="IPR011009">
    <property type="entry name" value="Kinase-like_dom_sf"/>
</dbReference>
<dbReference type="PANTHER" id="PTHR44329">
    <property type="entry name" value="SERINE/THREONINE-PROTEIN KINASE TNNI3K-RELATED"/>
    <property type="match status" value="1"/>
</dbReference>
<dbReference type="CDD" id="cd13999">
    <property type="entry name" value="STKc_MAP3K-like"/>
    <property type="match status" value="1"/>
</dbReference>
<dbReference type="InterPro" id="IPR036770">
    <property type="entry name" value="Ankyrin_rpt-contain_sf"/>
</dbReference>
<keyword evidence="9" id="KW-1185">Reference proteome</keyword>
<accession>A0ABR1FM89</accession>
<protein>
    <submittedName>
        <fullName evidence="8">Protein kinase</fullName>
    </submittedName>
</protein>
<proteinExistence type="inferred from homology"/>
<dbReference type="SMART" id="SM00220">
    <property type="entry name" value="S_TKc"/>
    <property type="match status" value="1"/>
</dbReference>
<feature type="domain" description="Protein kinase" evidence="7">
    <location>
        <begin position="245"/>
        <end position="518"/>
    </location>
</feature>
<feature type="compositionally biased region" description="Low complexity" evidence="6">
    <location>
        <begin position="522"/>
        <end position="540"/>
    </location>
</feature>
<dbReference type="Pfam" id="PF00069">
    <property type="entry name" value="Pkinase"/>
    <property type="match status" value="1"/>
</dbReference>
<dbReference type="PIRSF" id="PIRSF000654">
    <property type="entry name" value="Integrin-linked_kinase"/>
    <property type="match status" value="1"/>
</dbReference>
<dbReference type="PANTHER" id="PTHR44329:SF140">
    <property type="entry name" value="INACTIVE PROTEIN TYROSINE KINASE PTKL"/>
    <property type="match status" value="1"/>
</dbReference>
<organism evidence="8 9">
    <name type="scientific">Aureococcus anophagefferens</name>
    <name type="common">Harmful bloom alga</name>
    <dbReference type="NCBI Taxonomy" id="44056"/>
    <lineage>
        <taxon>Eukaryota</taxon>
        <taxon>Sar</taxon>
        <taxon>Stramenopiles</taxon>
        <taxon>Ochrophyta</taxon>
        <taxon>Pelagophyceae</taxon>
        <taxon>Pelagomonadales</taxon>
        <taxon>Pelagomonadaceae</taxon>
        <taxon>Aureococcus</taxon>
    </lineage>
</organism>
<keyword evidence="3 5" id="KW-0067">ATP-binding</keyword>
<evidence type="ECO:0000313" key="8">
    <source>
        <dbReference type="EMBL" id="KAK7233415.1"/>
    </source>
</evidence>
<dbReference type="PROSITE" id="PS50297">
    <property type="entry name" value="ANK_REP_REGION"/>
    <property type="match status" value="2"/>
</dbReference>
<reference evidence="8 9" key="1">
    <citation type="submission" date="2024-03" db="EMBL/GenBank/DDBJ databases">
        <title>Aureococcus anophagefferens CCMP1851 and Kratosvirus quantuckense: Draft genome of a second virus-susceptible host strain in the model system.</title>
        <authorList>
            <person name="Chase E."/>
            <person name="Truchon A.R."/>
            <person name="Schepens W."/>
            <person name="Wilhelm S.W."/>
        </authorList>
    </citation>
    <scope>NUCLEOTIDE SEQUENCE [LARGE SCALE GENOMIC DNA]</scope>
    <source>
        <strain evidence="8 9">CCMP1851</strain>
    </source>
</reference>
<dbReference type="Proteomes" id="UP001363151">
    <property type="component" value="Unassembled WGS sequence"/>
</dbReference>
<feature type="region of interest" description="Disordered" evidence="6">
    <location>
        <begin position="217"/>
        <end position="239"/>
    </location>
</feature>
<dbReference type="SMART" id="SM00248">
    <property type="entry name" value="ANK"/>
    <property type="match status" value="4"/>
</dbReference>
<dbReference type="GO" id="GO:0016301">
    <property type="term" value="F:kinase activity"/>
    <property type="evidence" value="ECO:0007669"/>
    <property type="project" value="UniProtKB-KW"/>
</dbReference>
<dbReference type="PROSITE" id="PS50011">
    <property type="entry name" value="PROTEIN_KINASE_DOM"/>
    <property type="match status" value="1"/>
</dbReference>
<dbReference type="Gene3D" id="1.10.510.10">
    <property type="entry name" value="Transferase(Phosphotransferase) domain 1"/>
    <property type="match status" value="1"/>
</dbReference>
<keyword evidence="2 5" id="KW-0547">Nucleotide-binding</keyword>
<dbReference type="InterPro" id="IPR051681">
    <property type="entry name" value="Ser/Thr_Kinases-Pseudokinases"/>
</dbReference>
<dbReference type="InterPro" id="IPR008271">
    <property type="entry name" value="Ser/Thr_kinase_AS"/>
</dbReference>
<evidence type="ECO:0000256" key="4">
    <source>
        <dbReference type="PROSITE-ProRule" id="PRU00023"/>
    </source>
</evidence>
<dbReference type="Gene3D" id="3.30.200.20">
    <property type="entry name" value="Phosphorylase Kinase, domain 1"/>
    <property type="match status" value="1"/>
</dbReference>
<evidence type="ECO:0000313" key="9">
    <source>
        <dbReference type="Proteomes" id="UP001363151"/>
    </source>
</evidence>
<name>A0ABR1FM89_AURAN</name>
<evidence type="ECO:0000259" key="7">
    <source>
        <dbReference type="PROSITE" id="PS50011"/>
    </source>
</evidence>
<dbReference type="InterPro" id="IPR000719">
    <property type="entry name" value="Prot_kinase_dom"/>
</dbReference>
<dbReference type="PROSITE" id="PS00108">
    <property type="entry name" value="PROTEIN_KINASE_ST"/>
    <property type="match status" value="1"/>
</dbReference>
<sequence length="553" mass="59651">MDSSGCGIAFFDSGHGFKTKEEDIADEEKFVEGCKVLRLVAQNKLDAVAAAVDAQPFLLNFRDYDRRTPLHIAASEGHVGIVEFLTSRGARVNRSDRWGGSPLDDALRHRHHDVVAVLRKREARVGAVDYKTQLISAAAAGNVQEVAELLDDGAADVDSTDYDRRTALHVAASEGHVVVVRLLVHSGADPNARDRWGNGPLEGAEPGSKCERALLRAGAEPRRSFTPPRAREDEGDLGALDPGEVELGARIGGGSFGVVHRARWRGTPVAAKCLETTSADRALALKDFTIEASILRRLRHPNIVMLLAFSTIRGREIILSELMRCSVLDELQALAPGKTLPRPRALRWATEIARGMAYLHSCKPPVLHRDLKPGNLLLDGSGSCRISDFGLATFRADNRASSPDGGPGESFSDLTGATGSYRFMAPEVALSKPYGRPVDVYSFAMILYNVYDSVAPWYGETGKAAAKHAIRGERPPIPRDWDSKIGELLRLCWAHEPFERPSFAAVLDLFDAARDAGVDVEAPPGLGSPPAAAARALPGPDATPATKPCCVVM</sequence>
<dbReference type="SUPFAM" id="SSF48403">
    <property type="entry name" value="Ankyrin repeat"/>
    <property type="match status" value="1"/>
</dbReference>